<evidence type="ECO:0000313" key="3">
    <source>
        <dbReference type="EMBL" id="MBK0417662.1"/>
    </source>
</evidence>
<feature type="compositionally biased region" description="Low complexity" evidence="2">
    <location>
        <begin position="253"/>
        <end position="272"/>
    </location>
</feature>
<feature type="region of interest" description="Disordered" evidence="2">
    <location>
        <begin position="234"/>
        <end position="294"/>
    </location>
</feature>
<keyword evidence="3" id="KW-0328">Glycosyltransferase</keyword>
<evidence type="ECO:0000256" key="1">
    <source>
        <dbReference type="ARBA" id="ARBA00022679"/>
    </source>
</evidence>
<evidence type="ECO:0000256" key="2">
    <source>
        <dbReference type="SAM" id="MobiDB-lite"/>
    </source>
</evidence>
<dbReference type="Gene3D" id="3.40.50.2000">
    <property type="entry name" value="Glycogen Phosphorylase B"/>
    <property type="match status" value="1"/>
</dbReference>
<proteinExistence type="predicted"/>
<dbReference type="PANTHER" id="PTHR46401:SF2">
    <property type="entry name" value="GLYCOSYLTRANSFERASE WBBK-RELATED"/>
    <property type="match status" value="1"/>
</dbReference>
<dbReference type="GO" id="GO:0009103">
    <property type="term" value="P:lipopolysaccharide biosynthetic process"/>
    <property type="evidence" value="ECO:0007669"/>
    <property type="project" value="TreeGrafter"/>
</dbReference>
<keyword evidence="4" id="KW-1185">Reference proteome</keyword>
<sequence>MATLTLIGEPFPDWEADLQRAAIRDLTAALAETAPRACSARLIVARGSEAPVFSSPKAMVETMPLSTSVLSLVWQNGTTARPLDGEFVHALTPMVPLRNRGADDGSQTSVTVPHAIAWEAPELLGPSQARLFRNFVRRAVKFADVLLTPTYAVASVLHDRYGEQVPVQVLPLAAPEELRRPSDARERRSALGLPERYIVTTTTANEHGRLQWILDALEADPELPPLVIVDGLGPTLHENGRRPKGTPAVSPSAGRTADAAPTPDAVPTRAPASPDAGAAERSATATLTPIAPDPVAMGPIPESLRQRVLVVRPRELADIGAILSGADLMAQPQTCMGSGYPLLGALNSGIPVLHGGAAGYAEISLDAGIAAADAGAFASELGRLCHDATELERMAVLAEDRGRAFTWRNTAWQLWELHANL</sequence>
<gene>
    <name evidence="3" type="ORF">JD276_01245</name>
</gene>
<dbReference type="PANTHER" id="PTHR46401">
    <property type="entry name" value="GLYCOSYLTRANSFERASE WBBK-RELATED"/>
    <property type="match status" value="1"/>
</dbReference>
<comment type="caution">
    <text evidence="3">The sequence shown here is derived from an EMBL/GenBank/DDBJ whole genome shotgun (WGS) entry which is preliminary data.</text>
</comment>
<dbReference type="AlphaFoldDB" id="A0A934UU75"/>
<protein>
    <submittedName>
        <fullName evidence="3">Mannosyltransferase</fullName>
    </submittedName>
</protein>
<accession>A0A934UU75</accession>
<name>A0A934UU75_9MICO</name>
<dbReference type="RefSeq" id="WP_200112947.1">
    <property type="nucleotide sequence ID" value="NZ_JAEHOH010000001.1"/>
</dbReference>
<dbReference type="Proteomes" id="UP000608530">
    <property type="component" value="Unassembled WGS sequence"/>
</dbReference>
<dbReference type="GO" id="GO:0016757">
    <property type="term" value="F:glycosyltransferase activity"/>
    <property type="evidence" value="ECO:0007669"/>
    <property type="project" value="UniProtKB-KW"/>
</dbReference>
<keyword evidence="1" id="KW-0808">Transferase</keyword>
<organism evidence="3 4">
    <name type="scientific">Leucobacter chromiisoli</name>
    <dbReference type="NCBI Taxonomy" id="2796471"/>
    <lineage>
        <taxon>Bacteria</taxon>
        <taxon>Bacillati</taxon>
        <taxon>Actinomycetota</taxon>
        <taxon>Actinomycetes</taxon>
        <taxon>Micrococcales</taxon>
        <taxon>Microbacteriaceae</taxon>
        <taxon>Leucobacter</taxon>
    </lineage>
</organism>
<reference evidence="3" key="1">
    <citation type="submission" date="2020-12" db="EMBL/GenBank/DDBJ databases">
        <title>Leucobacter sp. CAS1, isolated from Chromium sludge.</title>
        <authorList>
            <person name="Xu Z."/>
        </authorList>
    </citation>
    <scope>NUCLEOTIDE SEQUENCE</scope>
    <source>
        <strain evidence="3">CSA1</strain>
    </source>
</reference>
<dbReference type="SUPFAM" id="SSF53756">
    <property type="entry name" value="UDP-Glycosyltransferase/glycogen phosphorylase"/>
    <property type="match status" value="1"/>
</dbReference>
<evidence type="ECO:0000313" key="4">
    <source>
        <dbReference type="Proteomes" id="UP000608530"/>
    </source>
</evidence>
<dbReference type="EMBL" id="JAEHOH010000001">
    <property type="protein sequence ID" value="MBK0417662.1"/>
    <property type="molecule type" value="Genomic_DNA"/>
</dbReference>